<dbReference type="AlphaFoldDB" id="A0A818Y9G4"/>
<keyword evidence="2" id="KW-1133">Transmembrane helix</keyword>
<feature type="transmembrane region" description="Helical" evidence="2">
    <location>
        <begin position="91"/>
        <end position="114"/>
    </location>
</feature>
<dbReference type="InterPro" id="IPR006461">
    <property type="entry name" value="PLAC_motif_containing"/>
</dbReference>
<proteinExistence type="inferred from homology"/>
<keyword evidence="2" id="KW-0472">Membrane</keyword>
<feature type="transmembrane region" description="Helical" evidence="2">
    <location>
        <begin position="7"/>
        <end position="30"/>
    </location>
</feature>
<name>A0A818Y9G4_9BILA</name>
<evidence type="ECO:0000256" key="2">
    <source>
        <dbReference type="SAM" id="Phobius"/>
    </source>
</evidence>
<comment type="caution">
    <text evidence="3">The sequence shown here is derived from an EMBL/GenBank/DDBJ whole genome shotgun (WGS) entry which is preliminary data.</text>
</comment>
<organism evidence="3 4">
    <name type="scientific">Rotaria magnacalcarata</name>
    <dbReference type="NCBI Taxonomy" id="392030"/>
    <lineage>
        <taxon>Eukaryota</taxon>
        <taxon>Metazoa</taxon>
        <taxon>Spiralia</taxon>
        <taxon>Gnathifera</taxon>
        <taxon>Rotifera</taxon>
        <taxon>Eurotatoria</taxon>
        <taxon>Bdelloidea</taxon>
        <taxon>Philodinida</taxon>
        <taxon>Philodinidae</taxon>
        <taxon>Rotaria</taxon>
    </lineage>
</organism>
<dbReference type="Proteomes" id="UP000663842">
    <property type="component" value="Unassembled WGS sequence"/>
</dbReference>
<comment type="similarity">
    <text evidence="1">Belongs to the cornifelin family.</text>
</comment>
<sequence>MSWRQIFIGFLIFATLVIPIVQLSFGFHYIGSTSSCPIIKDIMLLMAIGGVFEVIFFAASFGFVYAITPAKYKKKKEKATSKPNTKESNRASMILIGCITGILGACAVIFFVLIQLRVYGNFKNVDVTNASSSNYCLFTIFSSAFEPIRHQHSPGITSSNHHRSADQQVKSRQKVAQVSVVVTQPGRNVWEFEHPWSHALCSCCTDGKQCCFAFFCPCCFEYALYKRAGETGCACLCPGARLALRSKIRTAFRIEGNLVKDCCISTCCSCCAAIQLTRELNYQGL</sequence>
<dbReference type="EMBL" id="CAJOBF010000102">
    <property type="protein sequence ID" value="CAF3747200.1"/>
    <property type="molecule type" value="Genomic_DNA"/>
</dbReference>
<protein>
    <submittedName>
        <fullName evidence="3">Uncharacterized protein</fullName>
    </submittedName>
</protein>
<evidence type="ECO:0000313" key="3">
    <source>
        <dbReference type="EMBL" id="CAF3747200.1"/>
    </source>
</evidence>
<evidence type="ECO:0000256" key="1">
    <source>
        <dbReference type="ARBA" id="ARBA00009024"/>
    </source>
</evidence>
<gene>
    <name evidence="3" type="ORF">UXM345_LOCUS1788</name>
</gene>
<reference evidence="3" key="1">
    <citation type="submission" date="2021-02" db="EMBL/GenBank/DDBJ databases">
        <authorList>
            <person name="Nowell W R."/>
        </authorList>
    </citation>
    <scope>NUCLEOTIDE SEQUENCE</scope>
</reference>
<dbReference type="NCBIfam" id="TIGR01571">
    <property type="entry name" value="A_thal_Cys_rich"/>
    <property type="match status" value="1"/>
</dbReference>
<dbReference type="PANTHER" id="PTHR15907">
    <property type="entry name" value="DUF614 FAMILY PROTEIN-RELATED"/>
    <property type="match status" value="1"/>
</dbReference>
<keyword evidence="2" id="KW-0812">Transmembrane</keyword>
<feature type="transmembrane region" description="Helical" evidence="2">
    <location>
        <begin position="42"/>
        <end position="70"/>
    </location>
</feature>
<accession>A0A818Y9G4</accession>
<evidence type="ECO:0000313" key="4">
    <source>
        <dbReference type="Proteomes" id="UP000663842"/>
    </source>
</evidence>
<dbReference type="Pfam" id="PF04749">
    <property type="entry name" value="PLAC8"/>
    <property type="match status" value="1"/>
</dbReference>